<sequence length="605" mass="69120">MLDNDHFCDPENMRKDFCKAICSSFVEVEDSEMFPGLPGEQRVTIVHRTARDNEELPTRKSAVTGYFALLDYVSAHWSHYIKHASDGISQLGAKEQQDFSEAKRVLDRIFLATTVTPESNRLIYANNGNQCTLNETVGQSHGTINILERIKFIRKAVETTNIDTMTGPEQVAFFSLDGKIQFKCRRQLCHKYASGFLHQTKALGKANEAGEFDVVTAYVKLSYPLTTVRNPLDRGIIRPALFTAFWADQSRIFKYLFEQEDQAVPVNIVLIETMIQRGDVSLLPQLQRQLQQIQELSPGIIETFVRLSIQYCKEEFLDSILPRLHAKYLPSPSNLTIFQTYSTQVTYKEAREVGLKVMRRQAKMYHKVAHYFAQAAYAGSGDDMRPLVRESSTNAESLCYVPTAMAQRNPIIVRALDQANFGMAEFFTDWLDGVWSHSPQSLDAIAACLGRRRLLLNEGNRACMFHLAQSLLSLPVDPAVISFRKEEGRSHMQQDLYGDTDEGLDSFSKNLLRPYMYEVWCQSIGCERRYPLDPLEKRFMEALHNSGSVDKKLLAGKMREKTQAVQADIPTARMMSQLTVDKMLEDILQDHDFMRRVTYYRPVQC</sequence>
<evidence type="ECO:0000313" key="2">
    <source>
        <dbReference type="Proteomes" id="UP001163324"/>
    </source>
</evidence>
<keyword evidence="2" id="KW-1185">Reference proteome</keyword>
<protein>
    <submittedName>
        <fullName evidence="1">Uncharacterized protein</fullName>
    </submittedName>
</protein>
<dbReference type="EMBL" id="CM047948">
    <property type="protein sequence ID" value="KAI9896377.1"/>
    <property type="molecule type" value="Genomic_DNA"/>
</dbReference>
<dbReference type="Proteomes" id="UP001163324">
    <property type="component" value="Chromosome 9"/>
</dbReference>
<organism evidence="1 2">
    <name type="scientific">Trichothecium roseum</name>
    <dbReference type="NCBI Taxonomy" id="47278"/>
    <lineage>
        <taxon>Eukaryota</taxon>
        <taxon>Fungi</taxon>
        <taxon>Dikarya</taxon>
        <taxon>Ascomycota</taxon>
        <taxon>Pezizomycotina</taxon>
        <taxon>Sordariomycetes</taxon>
        <taxon>Hypocreomycetidae</taxon>
        <taxon>Hypocreales</taxon>
        <taxon>Hypocreales incertae sedis</taxon>
        <taxon>Trichothecium</taxon>
    </lineage>
</organism>
<reference evidence="1" key="1">
    <citation type="submission" date="2022-10" db="EMBL/GenBank/DDBJ databases">
        <title>Complete Genome of Trichothecium roseum strain YXFP-22015, a Plant Pathogen Isolated from Citrus.</title>
        <authorList>
            <person name="Wang Y."/>
            <person name="Zhu L."/>
        </authorList>
    </citation>
    <scope>NUCLEOTIDE SEQUENCE</scope>
    <source>
        <strain evidence="1">YXFP-22015</strain>
    </source>
</reference>
<name>A0ACC0UR08_9HYPO</name>
<comment type="caution">
    <text evidence="1">The sequence shown here is derived from an EMBL/GenBank/DDBJ whole genome shotgun (WGS) entry which is preliminary data.</text>
</comment>
<proteinExistence type="predicted"/>
<gene>
    <name evidence="1" type="ORF">N3K66_008549</name>
</gene>
<evidence type="ECO:0000313" key="1">
    <source>
        <dbReference type="EMBL" id="KAI9896377.1"/>
    </source>
</evidence>
<accession>A0ACC0UR08</accession>